<evidence type="ECO:0000313" key="4">
    <source>
        <dbReference type="Proteomes" id="UP000320095"/>
    </source>
</evidence>
<dbReference type="OrthoDB" id="9791637at2"/>
<dbReference type="EMBL" id="RCZG01000001">
    <property type="protein sequence ID" value="TPG37282.1"/>
    <property type="molecule type" value="Genomic_DNA"/>
</dbReference>
<dbReference type="PANTHER" id="PTHR36440:SF1">
    <property type="entry name" value="PUTATIVE (AFU_ORTHOLOGUE AFUA_8G07350)-RELATED"/>
    <property type="match status" value="1"/>
</dbReference>
<dbReference type="InterPro" id="IPR011051">
    <property type="entry name" value="RmlC_Cupin_sf"/>
</dbReference>
<protein>
    <submittedName>
        <fullName evidence="3">Cupin domain-containing protein</fullName>
    </submittedName>
</protein>
<dbReference type="InterPro" id="IPR014710">
    <property type="entry name" value="RmlC-like_jellyroll"/>
</dbReference>
<organism evidence="3 4">
    <name type="scientific">Mycolicibacterium hodleri</name>
    <dbReference type="NCBI Taxonomy" id="49897"/>
    <lineage>
        <taxon>Bacteria</taxon>
        <taxon>Bacillati</taxon>
        <taxon>Actinomycetota</taxon>
        <taxon>Actinomycetes</taxon>
        <taxon>Mycobacteriales</taxon>
        <taxon>Mycobacteriaceae</taxon>
        <taxon>Mycolicibacterium</taxon>
    </lineage>
</organism>
<sequence length="190" mass="21016">MDHDPAHDAFVAQHPHWDNGWAMTAADAPAFWNVGTYWRLLSTDATTSGRSTTFEELCPPGVVAPPHVHNEEEEAFFVLEGDLTFLLDDEEIFAPPGTYVYIAPGTLHGFRCDSEVGRVFNTLIPGGFDHGISENGTPAPQVAMPPPGVSALSVWRELDQHRPRPPWHNSPDPKWQIRAVDGRPTTSRNT</sequence>
<dbReference type="InterPro" id="IPR013096">
    <property type="entry name" value="Cupin_2"/>
</dbReference>
<keyword evidence="4" id="KW-1185">Reference proteome</keyword>
<dbReference type="PANTHER" id="PTHR36440">
    <property type="entry name" value="PUTATIVE (AFU_ORTHOLOGUE AFUA_8G07350)-RELATED"/>
    <property type="match status" value="1"/>
</dbReference>
<dbReference type="SUPFAM" id="SSF51182">
    <property type="entry name" value="RmlC-like cupins"/>
    <property type="match status" value="1"/>
</dbReference>
<dbReference type="Gene3D" id="2.60.120.10">
    <property type="entry name" value="Jelly Rolls"/>
    <property type="match status" value="1"/>
</dbReference>
<proteinExistence type="predicted"/>
<evidence type="ECO:0000259" key="2">
    <source>
        <dbReference type="Pfam" id="PF07883"/>
    </source>
</evidence>
<reference evidence="3 4" key="1">
    <citation type="journal article" date="2019" name="Environ. Microbiol.">
        <title>Species interactions and distinct microbial communities in high Arctic permafrost affected cryosols are associated with the CH4 and CO2 gas fluxes.</title>
        <authorList>
            <person name="Altshuler I."/>
            <person name="Hamel J."/>
            <person name="Turney S."/>
            <person name="Magnuson E."/>
            <person name="Levesque R."/>
            <person name="Greer C."/>
            <person name="Whyte L.G."/>
        </authorList>
    </citation>
    <scope>NUCLEOTIDE SEQUENCE [LARGE SCALE GENOMIC DNA]</scope>
    <source>
        <strain evidence="3 4">S5.20</strain>
    </source>
</reference>
<dbReference type="Pfam" id="PF07883">
    <property type="entry name" value="Cupin_2"/>
    <property type="match status" value="1"/>
</dbReference>
<comment type="caution">
    <text evidence="3">The sequence shown here is derived from an EMBL/GenBank/DDBJ whole genome shotgun (WGS) entry which is preliminary data.</text>
</comment>
<dbReference type="AlphaFoldDB" id="A0A502EJY5"/>
<dbReference type="InterPro" id="IPR053146">
    <property type="entry name" value="QDO-like"/>
</dbReference>
<name>A0A502EJY5_9MYCO</name>
<evidence type="ECO:0000256" key="1">
    <source>
        <dbReference type="SAM" id="MobiDB-lite"/>
    </source>
</evidence>
<evidence type="ECO:0000313" key="3">
    <source>
        <dbReference type="EMBL" id="TPG37282.1"/>
    </source>
</evidence>
<feature type="domain" description="Cupin type-2" evidence="2">
    <location>
        <begin position="58"/>
        <end position="115"/>
    </location>
</feature>
<dbReference type="RefSeq" id="WP_140688517.1">
    <property type="nucleotide sequence ID" value="NZ_RCZG01000001.1"/>
</dbReference>
<dbReference type="Proteomes" id="UP000320095">
    <property type="component" value="Unassembled WGS sequence"/>
</dbReference>
<accession>A0A502EJY5</accession>
<feature type="region of interest" description="Disordered" evidence="1">
    <location>
        <begin position="160"/>
        <end position="190"/>
    </location>
</feature>
<gene>
    <name evidence="3" type="ORF">EAH80_05615</name>
</gene>